<evidence type="ECO:0000313" key="4">
    <source>
        <dbReference type="Proteomes" id="UP000009022"/>
    </source>
</evidence>
<organism evidence="3 4">
    <name type="scientific">Trichoplax adhaerens</name>
    <name type="common">Trichoplax reptans</name>
    <dbReference type="NCBI Taxonomy" id="10228"/>
    <lineage>
        <taxon>Eukaryota</taxon>
        <taxon>Metazoa</taxon>
        <taxon>Placozoa</taxon>
        <taxon>Uniplacotomia</taxon>
        <taxon>Trichoplacea</taxon>
        <taxon>Trichoplacidae</taxon>
        <taxon>Trichoplax</taxon>
    </lineage>
</organism>
<accession>B3SBI0</accession>
<protein>
    <submittedName>
        <fullName evidence="3">Uncharacterized protein</fullName>
    </submittedName>
</protein>
<dbReference type="KEGG" id="tad:TRIADDRAFT_61624"/>
<dbReference type="RefSeq" id="XP_002117598.1">
    <property type="nucleotide sequence ID" value="XM_002117562.1"/>
</dbReference>
<dbReference type="AlphaFoldDB" id="B3SBI0"/>
<evidence type="ECO:0000313" key="3">
    <source>
        <dbReference type="EMBL" id="EDV19856.1"/>
    </source>
</evidence>
<keyword evidence="2" id="KW-0812">Transmembrane</keyword>
<gene>
    <name evidence="3" type="ORF">TRIADDRAFT_61624</name>
</gene>
<proteinExistence type="predicted"/>
<dbReference type="InParanoid" id="B3SBI0"/>
<feature type="transmembrane region" description="Helical" evidence="2">
    <location>
        <begin position="72"/>
        <end position="90"/>
    </location>
</feature>
<feature type="compositionally biased region" description="Low complexity" evidence="1">
    <location>
        <begin position="7"/>
        <end position="16"/>
    </location>
</feature>
<name>B3SBI0_TRIAD</name>
<dbReference type="GeneID" id="6758811"/>
<dbReference type="CTD" id="6758811"/>
<dbReference type="Proteomes" id="UP000009022">
    <property type="component" value="Unassembled WGS sequence"/>
</dbReference>
<keyword evidence="2" id="KW-0472">Membrane</keyword>
<evidence type="ECO:0000256" key="1">
    <source>
        <dbReference type="SAM" id="MobiDB-lite"/>
    </source>
</evidence>
<feature type="region of interest" description="Disordered" evidence="1">
    <location>
        <begin position="1"/>
        <end position="22"/>
    </location>
</feature>
<sequence>MPTNPTLHLQESSQLSEHSHSNNPLAMPVNIRTVSIIIGSIILIIGLISVTLGCVPYVFLEIRHDPNVATAINIWAGAMYIICGSLAIVNHCQRINHRLMQDRGSNQARRRQLRFQPGMNFIIDSKIVVNPLENISMGNFCFDDSLTITLLILEAGRRPKVRFSEPETALSNQSSLPLK</sequence>
<keyword evidence="4" id="KW-1185">Reference proteome</keyword>
<dbReference type="EMBL" id="DS985265">
    <property type="protein sequence ID" value="EDV19856.1"/>
    <property type="molecule type" value="Genomic_DNA"/>
</dbReference>
<dbReference type="HOGENOM" id="CLU_1505379_0_0_1"/>
<evidence type="ECO:0000256" key="2">
    <source>
        <dbReference type="SAM" id="Phobius"/>
    </source>
</evidence>
<feature type="transmembrane region" description="Helical" evidence="2">
    <location>
        <begin position="36"/>
        <end position="60"/>
    </location>
</feature>
<keyword evidence="2" id="KW-1133">Transmembrane helix</keyword>
<reference evidence="3 4" key="1">
    <citation type="journal article" date="2008" name="Nature">
        <title>The Trichoplax genome and the nature of placozoans.</title>
        <authorList>
            <person name="Srivastava M."/>
            <person name="Begovic E."/>
            <person name="Chapman J."/>
            <person name="Putnam N.H."/>
            <person name="Hellsten U."/>
            <person name="Kawashima T."/>
            <person name="Kuo A."/>
            <person name="Mitros T."/>
            <person name="Salamov A."/>
            <person name="Carpenter M.L."/>
            <person name="Signorovitch A.Y."/>
            <person name="Moreno M.A."/>
            <person name="Kamm K."/>
            <person name="Grimwood J."/>
            <person name="Schmutz J."/>
            <person name="Shapiro H."/>
            <person name="Grigoriev I.V."/>
            <person name="Buss L.W."/>
            <person name="Schierwater B."/>
            <person name="Dellaporta S.L."/>
            <person name="Rokhsar D.S."/>
        </authorList>
    </citation>
    <scope>NUCLEOTIDE SEQUENCE [LARGE SCALE GENOMIC DNA]</scope>
    <source>
        <strain evidence="3 4">Grell-BS-1999</strain>
    </source>
</reference>